<dbReference type="Proteomes" id="UP001596045">
    <property type="component" value="Unassembled WGS sequence"/>
</dbReference>
<accession>A0ABW0MBS6</accession>
<evidence type="ECO:0000313" key="1">
    <source>
        <dbReference type="EMBL" id="MFC5475594.1"/>
    </source>
</evidence>
<keyword evidence="2" id="KW-1185">Reference proteome</keyword>
<gene>
    <name evidence="1" type="ORF">ACFPM8_16660</name>
</gene>
<evidence type="ECO:0000313" key="2">
    <source>
        <dbReference type="Proteomes" id="UP001596045"/>
    </source>
</evidence>
<reference evidence="2" key="1">
    <citation type="journal article" date="2019" name="Int. J. Syst. Evol. Microbiol.">
        <title>The Global Catalogue of Microorganisms (GCM) 10K type strain sequencing project: providing services to taxonomists for standard genome sequencing and annotation.</title>
        <authorList>
            <consortium name="The Broad Institute Genomics Platform"/>
            <consortium name="The Broad Institute Genome Sequencing Center for Infectious Disease"/>
            <person name="Wu L."/>
            <person name="Ma J."/>
        </authorList>
    </citation>
    <scope>NUCLEOTIDE SEQUENCE [LARGE SCALE GENOMIC DNA]</scope>
    <source>
        <strain evidence="2">JCM 17066</strain>
    </source>
</reference>
<dbReference type="EMBL" id="JBHSMT010000028">
    <property type="protein sequence ID" value="MFC5475594.1"/>
    <property type="molecule type" value="Genomic_DNA"/>
</dbReference>
<dbReference type="RefSeq" id="WP_378999029.1">
    <property type="nucleotide sequence ID" value="NZ_JBHSMT010000028.1"/>
</dbReference>
<comment type="caution">
    <text evidence="1">The sequence shown here is derived from an EMBL/GenBank/DDBJ whole genome shotgun (WGS) entry which is preliminary data.</text>
</comment>
<proteinExistence type="predicted"/>
<organism evidence="1 2">
    <name type="scientific">Paraherbaspirillum soli</name>
    <dbReference type="NCBI Taxonomy" id="631222"/>
    <lineage>
        <taxon>Bacteria</taxon>
        <taxon>Pseudomonadati</taxon>
        <taxon>Pseudomonadota</taxon>
        <taxon>Betaproteobacteria</taxon>
        <taxon>Burkholderiales</taxon>
        <taxon>Oxalobacteraceae</taxon>
        <taxon>Paraherbaspirillum</taxon>
    </lineage>
</organism>
<name>A0ABW0MBS6_9BURK</name>
<sequence length="87" mass="9722">MEIVPNGKATLSIVLAGHPKLKNDLLRPSMEEIGARSAPFELDGFGADRRIQREGANCRDAQPRVADIILHNTNYAKLLRLLNWSTR</sequence>
<protein>
    <submittedName>
        <fullName evidence="1">Uncharacterized protein</fullName>
    </submittedName>
</protein>